<feature type="domain" description="GGDEF" evidence="3">
    <location>
        <begin position="377"/>
        <end position="515"/>
    </location>
</feature>
<evidence type="ECO:0000256" key="1">
    <source>
        <dbReference type="ARBA" id="ARBA00022741"/>
    </source>
</evidence>
<sequence>MSIDNKEYFHFTIGPVQGFVAQARRTRDFWAGSFILSWLSSVAMKAVIAQAGNESIKFPVPDMEFMKALELGNSNIKQGNVPNRFKAEVTNDFKPELVVSAVNDAWEGLANAVWNHDFQPLSIDTTDTKAIWDRQVKGFWDIQWALIEDETTSNTLDRMKNFRTHMAPSEPGQKCMLMSGWQELSGVESPGKYTSSKQSSATFWQTLREQGKAGIKTDLREGEQLCALAYIKRRFSRVFDSRLTIEIQDGAWAVKGWKLPSNVPSVQYLAAVPWLTKVLQKAAVDDALNERIRAFHDVAHTLTGEYGERDSNIKSITQETGENSLLKDFAALDGSVFFESVLSNPNAWDNDDLIDADLVLHELKKLCKAADIEPVSPFYAVLLMDGDQLGKQMSKPEKQPGITAGLSEFTKGVTDFVDDHNGFLIYAGGDDVLAILPLEHALSCAAELRGFYNQCFDKQNQSLNDENQIVTSISAAIQYTNIKMPLGSVLSDAHDLLDNVAKSSRGRDAVACRVWKPGGLQIEWAMPWSKALDSKDSGKVIIENLADSFRASIGDDEAELGKFASKFFYRIRERFDVLNPLKDKDGKTVKNDNQEAVGVFNHDGGFEKAVSLMAMEYLNSGESIVSSMDAARDMVRPLMEQCQYIVRDLKDSGAVSFQVDQDKGFSADGALLVRFLANKGIER</sequence>
<dbReference type="Pfam" id="PF12469">
    <property type="entry name" value="Cmr2_N"/>
    <property type="match status" value="1"/>
</dbReference>
<dbReference type="RefSeq" id="WP_109821595.1">
    <property type="nucleotide sequence ID" value="NZ_QGKL01000006.1"/>
</dbReference>
<dbReference type="Pfam" id="PF22335">
    <property type="entry name" value="Cas10-Cmr2_palm2"/>
    <property type="match status" value="1"/>
</dbReference>
<dbReference type="GO" id="GO:0000166">
    <property type="term" value="F:nucleotide binding"/>
    <property type="evidence" value="ECO:0007669"/>
    <property type="project" value="UniProtKB-KW"/>
</dbReference>
<dbReference type="InterPro" id="IPR038242">
    <property type="entry name" value="Cmr2_N"/>
</dbReference>
<keyword evidence="5" id="KW-1185">Reference proteome</keyword>
<dbReference type="InterPro" id="IPR000160">
    <property type="entry name" value="GGDEF_dom"/>
</dbReference>
<keyword evidence="2" id="KW-0051">Antiviral defense</keyword>
<dbReference type="OrthoDB" id="9758700at2"/>
<comment type="caution">
    <text evidence="4">The sequence shown here is derived from an EMBL/GenBank/DDBJ whole genome shotgun (WGS) entry which is preliminary data.</text>
</comment>
<proteinExistence type="predicted"/>
<dbReference type="InterPro" id="IPR054767">
    <property type="entry name" value="Cas10-Cmr2_palm2"/>
</dbReference>
<name>A0A317CLS3_9GAMM</name>
<gene>
    <name evidence="4" type="primary">cas10</name>
    <name evidence="4" type="ORF">DKT75_01110</name>
</gene>
<dbReference type="NCBIfam" id="TIGR02577">
    <property type="entry name" value="cas_TM1794_Cmr2"/>
    <property type="match status" value="1"/>
</dbReference>
<accession>A0A317CLS3</accession>
<evidence type="ECO:0000313" key="4">
    <source>
        <dbReference type="EMBL" id="PWQ99329.1"/>
    </source>
</evidence>
<dbReference type="Gene3D" id="3.30.70.270">
    <property type="match status" value="1"/>
</dbReference>
<evidence type="ECO:0000313" key="5">
    <source>
        <dbReference type="Proteomes" id="UP000245506"/>
    </source>
</evidence>
<dbReference type="PROSITE" id="PS50887">
    <property type="entry name" value="GGDEF"/>
    <property type="match status" value="1"/>
</dbReference>
<dbReference type="Gene3D" id="3.30.70.2220">
    <property type="entry name" value="CRISPR-Cas system, Cmr2 subunit, D1 domain, cysteine cluster"/>
    <property type="match status" value="1"/>
</dbReference>
<dbReference type="AlphaFoldDB" id="A0A317CLS3"/>
<dbReference type="InterPro" id="IPR013407">
    <property type="entry name" value="CRISPR-assoc_prot_Cmr2"/>
</dbReference>
<dbReference type="InterPro" id="IPR024615">
    <property type="entry name" value="CRISPR-assoc_Cmr2_N"/>
</dbReference>
<protein>
    <submittedName>
        <fullName evidence="4">Type III-B CRISPR-associated protein Cas10/Cmr2</fullName>
    </submittedName>
</protein>
<evidence type="ECO:0000259" key="3">
    <source>
        <dbReference type="PROSITE" id="PS50887"/>
    </source>
</evidence>
<dbReference type="Proteomes" id="UP000245506">
    <property type="component" value="Unassembled WGS sequence"/>
</dbReference>
<dbReference type="GO" id="GO:0051607">
    <property type="term" value="P:defense response to virus"/>
    <property type="evidence" value="ECO:0007669"/>
    <property type="project" value="UniProtKB-KW"/>
</dbReference>
<keyword evidence="1" id="KW-0547">Nucleotide-binding</keyword>
<evidence type="ECO:0000256" key="2">
    <source>
        <dbReference type="ARBA" id="ARBA00023118"/>
    </source>
</evidence>
<reference evidence="4 5" key="1">
    <citation type="submission" date="2018-05" db="EMBL/GenBank/DDBJ databases">
        <title>Leucothrix arctica sp. nov., isolated from Arctic seawater.</title>
        <authorList>
            <person name="Choi A."/>
            <person name="Baek K."/>
        </authorList>
    </citation>
    <scope>NUCLEOTIDE SEQUENCE [LARGE SCALE GENOMIC DNA]</scope>
    <source>
        <strain evidence="4 5">IMCC9719</strain>
    </source>
</reference>
<dbReference type="EMBL" id="QGKL01000006">
    <property type="protein sequence ID" value="PWQ99329.1"/>
    <property type="molecule type" value="Genomic_DNA"/>
</dbReference>
<dbReference type="InterPro" id="IPR043128">
    <property type="entry name" value="Rev_trsase/Diguanyl_cyclase"/>
</dbReference>
<organism evidence="4 5">
    <name type="scientific">Leucothrix arctica</name>
    <dbReference type="NCBI Taxonomy" id="1481894"/>
    <lineage>
        <taxon>Bacteria</taxon>
        <taxon>Pseudomonadati</taxon>
        <taxon>Pseudomonadota</taxon>
        <taxon>Gammaproteobacteria</taxon>
        <taxon>Thiotrichales</taxon>
        <taxon>Thiotrichaceae</taxon>
        <taxon>Leucothrix</taxon>
    </lineage>
</organism>